<gene>
    <name evidence="2" type="primary">pol_104</name>
    <name evidence="2" type="ORF">NGRA_1604</name>
</gene>
<dbReference type="InterPro" id="IPR012337">
    <property type="entry name" value="RNaseH-like_sf"/>
</dbReference>
<dbReference type="InterPro" id="IPR052160">
    <property type="entry name" value="Gypsy_RT_Integrase-like"/>
</dbReference>
<sequence length="191" mass="22768">MVIFYHDLLGLGTADTLRYALLEEYTWERCNKDIEDFVNSCEVCQKENPSKEDKDNIEITTRRLGDLWEADIVGPFRESEQGFKHILTMIDHYTKITEVAPLYTKDMASVLSLIDNIICKKYGIPKAILTDNGKEFCRVLTTTQDRFHQINICFKYFTDYLICYILKYIRKNIYIKYEFFQTHKICLHYFY</sequence>
<evidence type="ECO:0000259" key="1">
    <source>
        <dbReference type="PROSITE" id="PS50994"/>
    </source>
</evidence>
<dbReference type="GO" id="GO:0005634">
    <property type="term" value="C:nucleus"/>
    <property type="evidence" value="ECO:0007669"/>
    <property type="project" value="UniProtKB-ARBA"/>
</dbReference>
<proteinExistence type="predicted"/>
<dbReference type="Proteomes" id="UP000740883">
    <property type="component" value="Unassembled WGS sequence"/>
</dbReference>
<dbReference type="InterPro" id="IPR041588">
    <property type="entry name" value="Integrase_H2C2"/>
</dbReference>
<dbReference type="PANTHER" id="PTHR47266">
    <property type="entry name" value="ENDONUCLEASE-RELATED"/>
    <property type="match status" value="1"/>
</dbReference>
<keyword evidence="3" id="KW-1185">Reference proteome</keyword>
<dbReference type="GO" id="GO:0003676">
    <property type="term" value="F:nucleic acid binding"/>
    <property type="evidence" value="ECO:0007669"/>
    <property type="project" value="InterPro"/>
</dbReference>
<organism evidence="2 3">
    <name type="scientific">Nosema granulosis</name>
    <dbReference type="NCBI Taxonomy" id="83296"/>
    <lineage>
        <taxon>Eukaryota</taxon>
        <taxon>Fungi</taxon>
        <taxon>Fungi incertae sedis</taxon>
        <taxon>Microsporidia</taxon>
        <taxon>Nosematidae</taxon>
        <taxon>Nosema</taxon>
    </lineage>
</organism>
<dbReference type="EMBL" id="SBJO01000114">
    <property type="protein sequence ID" value="KAF9762988.1"/>
    <property type="molecule type" value="Genomic_DNA"/>
</dbReference>
<dbReference type="Pfam" id="PF17921">
    <property type="entry name" value="Integrase_H2C2"/>
    <property type="match status" value="1"/>
</dbReference>
<protein>
    <submittedName>
        <fullName evidence="2">Pro-Pol polyprotein</fullName>
    </submittedName>
</protein>
<dbReference type="OrthoDB" id="10267344at2759"/>
<dbReference type="SUPFAM" id="SSF53098">
    <property type="entry name" value="Ribonuclease H-like"/>
    <property type="match status" value="1"/>
</dbReference>
<dbReference type="AlphaFoldDB" id="A0A9P6GYL6"/>
<dbReference type="Gene3D" id="1.10.340.70">
    <property type="match status" value="1"/>
</dbReference>
<feature type="domain" description="Integrase catalytic" evidence="1">
    <location>
        <begin position="45"/>
        <end position="152"/>
    </location>
</feature>
<dbReference type="InterPro" id="IPR001584">
    <property type="entry name" value="Integrase_cat-core"/>
</dbReference>
<comment type="caution">
    <text evidence="2">The sequence shown here is derived from an EMBL/GenBank/DDBJ whole genome shotgun (WGS) entry which is preliminary data.</text>
</comment>
<dbReference type="Pfam" id="PF00665">
    <property type="entry name" value="rve"/>
    <property type="match status" value="1"/>
</dbReference>
<name>A0A9P6GYL6_9MICR</name>
<evidence type="ECO:0000313" key="2">
    <source>
        <dbReference type="EMBL" id="KAF9762988.1"/>
    </source>
</evidence>
<reference evidence="2 3" key="1">
    <citation type="journal article" date="2020" name="Genome Biol. Evol.">
        <title>Comparative genomics of strictly vertically transmitted, feminizing microsporidia endosymbionts of amphipod crustaceans.</title>
        <authorList>
            <person name="Cormier A."/>
            <person name="Chebbi M.A."/>
            <person name="Giraud I."/>
            <person name="Wattier R."/>
            <person name="Teixeira M."/>
            <person name="Gilbert C."/>
            <person name="Rigaud T."/>
            <person name="Cordaux R."/>
        </authorList>
    </citation>
    <scope>NUCLEOTIDE SEQUENCE [LARGE SCALE GENOMIC DNA]</scope>
    <source>
        <strain evidence="2 3">Ou3-Ou53</strain>
    </source>
</reference>
<dbReference type="PROSITE" id="PS50994">
    <property type="entry name" value="INTEGRASE"/>
    <property type="match status" value="1"/>
</dbReference>
<dbReference type="Gene3D" id="3.30.420.10">
    <property type="entry name" value="Ribonuclease H-like superfamily/Ribonuclease H"/>
    <property type="match status" value="1"/>
</dbReference>
<dbReference type="InterPro" id="IPR036397">
    <property type="entry name" value="RNaseH_sf"/>
</dbReference>
<evidence type="ECO:0000313" key="3">
    <source>
        <dbReference type="Proteomes" id="UP000740883"/>
    </source>
</evidence>
<dbReference type="GO" id="GO:0015074">
    <property type="term" value="P:DNA integration"/>
    <property type="evidence" value="ECO:0007669"/>
    <property type="project" value="InterPro"/>
</dbReference>
<accession>A0A9P6GYL6</accession>